<keyword evidence="5" id="KW-0963">Cytoplasm</keyword>
<evidence type="ECO:0000256" key="5">
    <source>
        <dbReference type="ARBA" id="ARBA00022490"/>
    </source>
</evidence>
<dbReference type="GO" id="GO:0032259">
    <property type="term" value="P:methylation"/>
    <property type="evidence" value="ECO:0007669"/>
    <property type="project" value="UniProtKB-KW"/>
</dbReference>
<reference evidence="12 13" key="1">
    <citation type="submission" date="2018-05" db="EMBL/GenBank/DDBJ databases">
        <title>Streptomyces venezuelae.</title>
        <authorList>
            <person name="Kim W."/>
            <person name="Lee N."/>
            <person name="Cho B.-K."/>
        </authorList>
    </citation>
    <scope>NUCLEOTIDE SEQUENCE [LARGE SCALE GENOMIC DNA]</scope>
    <source>
        <strain evidence="12 13">ATCC 14584</strain>
    </source>
</reference>
<evidence type="ECO:0000256" key="1">
    <source>
        <dbReference type="ARBA" id="ARBA00004496"/>
    </source>
</evidence>
<dbReference type="AlphaFoldDB" id="A0A5P2C0M0"/>
<accession>A0A5P2C0M0</accession>
<dbReference type="Pfam" id="PF01135">
    <property type="entry name" value="PCMT"/>
    <property type="match status" value="1"/>
</dbReference>
<dbReference type="SUPFAM" id="SSF53335">
    <property type="entry name" value="S-adenosyl-L-methionine-dependent methyltransferases"/>
    <property type="match status" value="1"/>
</dbReference>
<dbReference type="GO" id="GO:0004719">
    <property type="term" value="F:protein-L-isoaspartate (D-aspartate) O-methyltransferase activity"/>
    <property type="evidence" value="ECO:0007669"/>
    <property type="project" value="UniProtKB-EC"/>
</dbReference>
<dbReference type="InterPro" id="IPR000682">
    <property type="entry name" value="PCMT"/>
</dbReference>
<evidence type="ECO:0000256" key="6">
    <source>
        <dbReference type="ARBA" id="ARBA00022603"/>
    </source>
</evidence>
<organism evidence="12 13">
    <name type="scientific">Streptomyces venezuelae</name>
    <dbReference type="NCBI Taxonomy" id="54571"/>
    <lineage>
        <taxon>Bacteria</taxon>
        <taxon>Bacillati</taxon>
        <taxon>Actinomycetota</taxon>
        <taxon>Actinomycetes</taxon>
        <taxon>Kitasatosporales</taxon>
        <taxon>Streptomycetaceae</taxon>
        <taxon>Streptomyces</taxon>
    </lineage>
</organism>
<dbReference type="EMBL" id="CP029192">
    <property type="protein sequence ID" value="QES35997.1"/>
    <property type="molecule type" value="Genomic_DNA"/>
</dbReference>
<sequence>MDYRAVARRELDVMGAFRSPWLRAAFDAVDREAFAPDAFWGYDTDDHGRQLVIDRAVDEDAWRRAVWSTHRSLITQMDDGVTAEQGPYKGDFTSSLSALDIVFEKLNQLALEPGHNVLHIGTASGYDSALLSEGVGIGCGNLTTVELDPVLAGGGAKNLRGAGYTPTTVCGDGLEGWVPTAPYDRVVSTAAVRSIPRPWREQCNDGAVILAPFNTLYARGGLLRLRVHGSTASGRFVGGAWYMWVRSHRPVHRLAPPIDSRKEASPIDPEEILGRGWDQDFVMGLYVPDVSLSHRGEGEDKQVQLWDEKGTSVAIVDYDEWWRTGAVTVYGHRNLWRELVSAYSAWRIAGQPHYTRFGLTCDEEGKHFWLDRSAARLHVGHGVPTRSSSS</sequence>
<dbReference type="CDD" id="cd02440">
    <property type="entry name" value="AdoMet_MTases"/>
    <property type="match status" value="1"/>
</dbReference>
<evidence type="ECO:0000256" key="3">
    <source>
        <dbReference type="ARBA" id="ARBA00011890"/>
    </source>
</evidence>
<comment type="subcellular location">
    <subcellularLocation>
        <location evidence="1">Cytoplasm</location>
    </subcellularLocation>
</comment>
<dbReference type="PANTHER" id="PTHR11579">
    <property type="entry name" value="PROTEIN-L-ISOASPARTATE O-METHYLTRANSFERASE"/>
    <property type="match status" value="1"/>
</dbReference>
<evidence type="ECO:0000313" key="12">
    <source>
        <dbReference type="EMBL" id="QES35997.1"/>
    </source>
</evidence>
<protein>
    <recommendedName>
        <fullName evidence="4">Protein-L-isoaspartate O-methyltransferase</fullName>
        <ecNumber evidence="3">2.1.1.77</ecNumber>
    </recommendedName>
    <alternativeName>
        <fullName evidence="11">L-isoaspartyl protein carboxyl methyltransferase</fullName>
    </alternativeName>
    <alternativeName>
        <fullName evidence="9">Protein L-isoaspartyl methyltransferase</fullName>
    </alternativeName>
    <alternativeName>
        <fullName evidence="10">Protein-beta-aspartate methyltransferase</fullName>
    </alternativeName>
</protein>
<evidence type="ECO:0000256" key="9">
    <source>
        <dbReference type="ARBA" id="ARBA00030757"/>
    </source>
</evidence>
<dbReference type="PANTHER" id="PTHR11579:SF0">
    <property type="entry name" value="PROTEIN-L-ISOASPARTATE(D-ASPARTATE) O-METHYLTRANSFERASE"/>
    <property type="match status" value="1"/>
</dbReference>
<dbReference type="Gene3D" id="3.40.50.150">
    <property type="entry name" value="Vaccinia Virus protein VP39"/>
    <property type="match status" value="1"/>
</dbReference>
<evidence type="ECO:0000256" key="10">
    <source>
        <dbReference type="ARBA" id="ARBA00031323"/>
    </source>
</evidence>
<name>A0A5P2C0M0_STRVZ</name>
<keyword evidence="8" id="KW-0949">S-adenosyl-L-methionine</keyword>
<keyword evidence="7 12" id="KW-0808">Transferase</keyword>
<evidence type="ECO:0000256" key="4">
    <source>
        <dbReference type="ARBA" id="ARBA00013346"/>
    </source>
</evidence>
<dbReference type="OrthoDB" id="5143400at2"/>
<evidence type="ECO:0000313" key="13">
    <source>
        <dbReference type="Proteomes" id="UP000322927"/>
    </source>
</evidence>
<evidence type="ECO:0000256" key="11">
    <source>
        <dbReference type="ARBA" id="ARBA00031350"/>
    </source>
</evidence>
<evidence type="ECO:0000256" key="2">
    <source>
        <dbReference type="ARBA" id="ARBA00005369"/>
    </source>
</evidence>
<dbReference type="RefSeq" id="WP_150218100.1">
    <property type="nucleotide sequence ID" value="NZ_CP029192.1"/>
</dbReference>
<dbReference type="GO" id="GO:0005737">
    <property type="term" value="C:cytoplasm"/>
    <property type="evidence" value="ECO:0007669"/>
    <property type="project" value="UniProtKB-SubCell"/>
</dbReference>
<dbReference type="EC" id="2.1.1.77" evidence="3"/>
<keyword evidence="6 12" id="KW-0489">Methyltransferase</keyword>
<proteinExistence type="inferred from homology"/>
<dbReference type="Proteomes" id="UP000322927">
    <property type="component" value="Chromosome"/>
</dbReference>
<dbReference type="InterPro" id="IPR029063">
    <property type="entry name" value="SAM-dependent_MTases_sf"/>
</dbReference>
<evidence type="ECO:0000256" key="8">
    <source>
        <dbReference type="ARBA" id="ARBA00022691"/>
    </source>
</evidence>
<gene>
    <name evidence="12" type="ORF">DEJ48_23600</name>
</gene>
<comment type="similarity">
    <text evidence="2">Belongs to the methyltransferase superfamily. L-isoaspartyl/D-aspartyl protein methyltransferase family.</text>
</comment>
<evidence type="ECO:0000256" key="7">
    <source>
        <dbReference type="ARBA" id="ARBA00022679"/>
    </source>
</evidence>